<evidence type="ECO:0000256" key="9">
    <source>
        <dbReference type="ARBA" id="ARBA00023211"/>
    </source>
</evidence>
<dbReference type="AlphaFoldDB" id="A0A067QX30"/>
<accession>A0A067QX30</accession>
<evidence type="ECO:0000256" key="2">
    <source>
        <dbReference type="ARBA" id="ARBA00010168"/>
    </source>
</evidence>
<evidence type="ECO:0000256" key="1">
    <source>
        <dbReference type="ARBA" id="ARBA00001936"/>
    </source>
</evidence>
<protein>
    <submittedName>
        <fullName evidence="13">Placental protein 11</fullName>
    </submittedName>
</protein>
<keyword evidence="5 11" id="KW-0479">Metal-binding</keyword>
<dbReference type="EMBL" id="KK853256">
    <property type="protein sequence ID" value="KDR09265.1"/>
    <property type="molecule type" value="Genomic_DNA"/>
</dbReference>
<keyword evidence="14" id="KW-1185">Reference proteome</keyword>
<keyword evidence="9 11" id="KW-0464">Manganese</keyword>
<dbReference type="OMA" id="NWLYFAD"/>
<dbReference type="GO" id="GO:0016829">
    <property type="term" value="F:lyase activity"/>
    <property type="evidence" value="ECO:0007669"/>
    <property type="project" value="UniProtKB-KW"/>
</dbReference>
<gene>
    <name evidence="13" type="ORF">L798_00931</name>
</gene>
<keyword evidence="7 11" id="KW-0378">Hydrolase</keyword>
<name>A0A067QX30_ZOONE</name>
<evidence type="ECO:0000256" key="8">
    <source>
        <dbReference type="ARBA" id="ARBA00022884"/>
    </source>
</evidence>
<dbReference type="CDD" id="cd21159">
    <property type="entry name" value="XendoU"/>
    <property type="match status" value="1"/>
</dbReference>
<keyword evidence="10" id="KW-0456">Lyase</keyword>
<dbReference type="Pfam" id="PF09412">
    <property type="entry name" value="XendoU"/>
    <property type="match status" value="1"/>
</dbReference>
<evidence type="ECO:0000256" key="3">
    <source>
        <dbReference type="ARBA" id="ARBA00011245"/>
    </source>
</evidence>
<reference evidence="13 14" key="1">
    <citation type="journal article" date="2014" name="Nat. Commun.">
        <title>Molecular traces of alternative social organization in a termite genome.</title>
        <authorList>
            <person name="Terrapon N."/>
            <person name="Li C."/>
            <person name="Robertson H.M."/>
            <person name="Ji L."/>
            <person name="Meng X."/>
            <person name="Booth W."/>
            <person name="Chen Z."/>
            <person name="Childers C.P."/>
            <person name="Glastad K.M."/>
            <person name="Gokhale K."/>
            <person name="Gowin J."/>
            <person name="Gronenberg W."/>
            <person name="Hermansen R.A."/>
            <person name="Hu H."/>
            <person name="Hunt B.G."/>
            <person name="Huylmans A.K."/>
            <person name="Khalil S.M."/>
            <person name="Mitchell R.D."/>
            <person name="Munoz-Torres M.C."/>
            <person name="Mustard J.A."/>
            <person name="Pan H."/>
            <person name="Reese J.T."/>
            <person name="Scharf M.E."/>
            <person name="Sun F."/>
            <person name="Vogel H."/>
            <person name="Xiao J."/>
            <person name="Yang W."/>
            <person name="Yang Z."/>
            <person name="Yang Z."/>
            <person name="Zhou J."/>
            <person name="Zhu J."/>
            <person name="Brent C.S."/>
            <person name="Elsik C.G."/>
            <person name="Goodisman M.A."/>
            <person name="Liberles D.A."/>
            <person name="Roe R.M."/>
            <person name="Vargo E.L."/>
            <person name="Vilcinskas A."/>
            <person name="Wang J."/>
            <person name="Bornberg-Bauer E."/>
            <person name="Korb J."/>
            <person name="Zhang G."/>
            <person name="Liebig J."/>
        </authorList>
    </citation>
    <scope>NUCLEOTIDE SEQUENCE [LARGE SCALE GENOMIC DNA]</scope>
    <source>
        <tissue evidence="13">Whole organism</tissue>
    </source>
</reference>
<proteinExistence type="inferred from homology"/>
<evidence type="ECO:0000313" key="13">
    <source>
        <dbReference type="EMBL" id="KDR09265.1"/>
    </source>
</evidence>
<dbReference type="PANTHER" id="PTHR12439:SF42">
    <property type="entry name" value="ENDORIBONUCLEASE-RELATED"/>
    <property type="match status" value="1"/>
</dbReference>
<evidence type="ECO:0000256" key="10">
    <source>
        <dbReference type="ARBA" id="ARBA00023239"/>
    </source>
</evidence>
<dbReference type="InParanoid" id="A0A067QX30"/>
<sequence>MKLLIALIFTPFIASVWGAEKSKISNKELQAFTDELLKKDVNNAAQYIRINYQGHTKSSSTRDEAPEPLVVINSRALQIPTISKLRLLYDNYIRDAGVNEHVTPAEHAEENDLLDSFIATPVMKYTMHFLADKGLVSRDVKAQKNLLKQIWFTMYSRGGGKIGSSAFEHVFLGELKRGEVSGMHNWIFFGTEEAQRQADYMGYIRKLELGGKGAILKLHYKWANVMKPVGSMFVGTSPELEMALYTVCFLVHADEKCQVRMAGKHFSIRTHTYRYQSKEIIGSAFPEI</sequence>
<evidence type="ECO:0000256" key="11">
    <source>
        <dbReference type="RuleBase" id="RU367085"/>
    </source>
</evidence>
<dbReference type="InterPro" id="IPR018998">
    <property type="entry name" value="EndoU_C"/>
</dbReference>
<evidence type="ECO:0000256" key="6">
    <source>
        <dbReference type="ARBA" id="ARBA00022759"/>
    </source>
</evidence>
<dbReference type="GO" id="GO:0016787">
    <property type="term" value="F:hydrolase activity"/>
    <property type="evidence" value="ECO:0007669"/>
    <property type="project" value="UniProtKB-KW"/>
</dbReference>
<dbReference type="InterPro" id="IPR037227">
    <property type="entry name" value="EndoU-like"/>
</dbReference>
<organism evidence="13 14">
    <name type="scientific">Zootermopsis nevadensis</name>
    <name type="common">Dampwood termite</name>
    <dbReference type="NCBI Taxonomy" id="136037"/>
    <lineage>
        <taxon>Eukaryota</taxon>
        <taxon>Metazoa</taxon>
        <taxon>Ecdysozoa</taxon>
        <taxon>Arthropoda</taxon>
        <taxon>Hexapoda</taxon>
        <taxon>Insecta</taxon>
        <taxon>Pterygota</taxon>
        <taxon>Neoptera</taxon>
        <taxon>Polyneoptera</taxon>
        <taxon>Dictyoptera</taxon>
        <taxon>Blattodea</taxon>
        <taxon>Blattoidea</taxon>
        <taxon>Termitoidae</taxon>
        <taxon>Termopsidae</taxon>
        <taxon>Zootermopsis</taxon>
    </lineage>
</organism>
<keyword evidence="4 11" id="KW-0540">Nuclease</keyword>
<keyword evidence="11" id="KW-0732">Signal</keyword>
<dbReference type="OrthoDB" id="430326at2759"/>
<dbReference type="GO" id="GO:0004521">
    <property type="term" value="F:RNA endonuclease activity"/>
    <property type="evidence" value="ECO:0007669"/>
    <property type="project" value="UniProtKB-UniRule"/>
</dbReference>
<evidence type="ECO:0000256" key="4">
    <source>
        <dbReference type="ARBA" id="ARBA00022722"/>
    </source>
</evidence>
<evidence type="ECO:0000256" key="7">
    <source>
        <dbReference type="ARBA" id="ARBA00022801"/>
    </source>
</evidence>
<keyword evidence="6 11" id="KW-0255">Endonuclease</keyword>
<evidence type="ECO:0000259" key="12">
    <source>
        <dbReference type="PROSITE" id="PS51959"/>
    </source>
</evidence>
<evidence type="ECO:0000313" key="14">
    <source>
        <dbReference type="Proteomes" id="UP000027135"/>
    </source>
</evidence>
<dbReference type="eggNOG" id="KOG2849">
    <property type="taxonomic scope" value="Eukaryota"/>
</dbReference>
<evidence type="ECO:0000256" key="5">
    <source>
        <dbReference type="ARBA" id="ARBA00022723"/>
    </source>
</evidence>
<dbReference type="SUPFAM" id="SSF142877">
    <property type="entry name" value="EndoU-like"/>
    <property type="match status" value="1"/>
</dbReference>
<comment type="similarity">
    <text evidence="2 11">Belongs to the ENDOU family.</text>
</comment>
<feature type="domain" description="EndoU" evidence="12">
    <location>
        <begin position="25"/>
        <end position="288"/>
    </location>
</feature>
<feature type="signal peptide" evidence="11">
    <location>
        <begin position="1"/>
        <end position="18"/>
    </location>
</feature>
<dbReference type="PANTHER" id="PTHR12439">
    <property type="entry name" value="PLACENTAL PROTEIN 11-RELATED"/>
    <property type="match status" value="1"/>
</dbReference>
<feature type="chain" id="PRO_5026379345" evidence="11">
    <location>
        <begin position="19"/>
        <end position="288"/>
    </location>
</feature>
<comment type="cofactor">
    <cofactor evidence="1 11">
        <name>Mn(2+)</name>
        <dbReference type="ChEBI" id="CHEBI:29035"/>
    </cofactor>
</comment>
<comment type="subunit">
    <text evidence="3 11">Monomer.</text>
</comment>
<dbReference type="GO" id="GO:0046872">
    <property type="term" value="F:metal ion binding"/>
    <property type="evidence" value="ECO:0007669"/>
    <property type="project" value="UniProtKB-UniRule"/>
</dbReference>
<dbReference type="Proteomes" id="UP000027135">
    <property type="component" value="Unassembled WGS sequence"/>
</dbReference>
<dbReference type="GO" id="GO:0003723">
    <property type="term" value="F:RNA binding"/>
    <property type="evidence" value="ECO:0007669"/>
    <property type="project" value="UniProtKB-UniRule"/>
</dbReference>
<dbReference type="InterPro" id="IPR039787">
    <property type="entry name" value="ENDOU"/>
</dbReference>
<dbReference type="PROSITE" id="PS51959">
    <property type="entry name" value="ENDOU"/>
    <property type="match status" value="1"/>
</dbReference>
<keyword evidence="8 11" id="KW-0694">RNA-binding</keyword>